<evidence type="ECO:0000256" key="3">
    <source>
        <dbReference type="ARBA" id="ARBA00023315"/>
    </source>
</evidence>
<dbReference type="InterPro" id="IPR050743">
    <property type="entry name" value="2-oxoacid_DH_E2_comp"/>
</dbReference>
<comment type="cofactor">
    <cofactor evidence="1">
        <name>(R)-lipoate</name>
        <dbReference type="ChEBI" id="CHEBI:83088"/>
    </cofactor>
</comment>
<evidence type="ECO:0000256" key="4">
    <source>
        <dbReference type="SAM" id="MobiDB-lite"/>
    </source>
</evidence>
<gene>
    <name evidence="6" type="ORF">ATH50_0459</name>
</gene>
<dbReference type="Proteomes" id="UP000277326">
    <property type="component" value="Unassembled WGS sequence"/>
</dbReference>
<evidence type="ECO:0000259" key="5">
    <source>
        <dbReference type="Pfam" id="PF00198"/>
    </source>
</evidence>
<dbReference type="InterPro" id="IPR001078">
    <property type="entry name" value="2-oxoacid_DH_actylTfrase"/>
</dbReference>
<protein>
    <submittedName>
        <fullName evidence="6">Pyruvate dehydrogenase E2 component (Dihydrolipoamide acetyltransferase)</fullName>
    </submittedName>
</protein>
<sequence length="237" mass="25303">MSVADDAGTDGPAPRTLREERTPSPMRKTIANRLQESYREAVHVTVSREVDAEALVAAADDAGVSLTDVLLRALSDALAAHPAFNATFEDGTHRLYEEHNVGVAVAIEDGLVAPVVADVGGRSLDGIAAERERLTEAVQSGDYAMADLRGGTFTVSNLGPLDVDGFTPIINPPQIAILGVNRVQERARRDEDDVIFRRTLPLDLSFDHRVVDGADAARFLGTLAEGIESAGEYVDEG</sequence>
<dbReference type="SUPFAM" id="SSF52777">
    <property type="entry name" value="CoA-dependent acyltransferases"/>
    <property type="match status" value="1"/>
</dbReference>
<feature type="domain" description="2-oxoacid dehydrogenase acyltransferase catalytic" evidence="5">
    <location>
        <begin position="23"/>
        <end position="230"/>
    </location>
</feature>
<dbReference type="GO" id="GO:0016407">
    <property type="term" value="F:acetyltransferase activity"/>
    <property type="evidence" value="ECO:0007669"/>
    <property type="project" value="TreeGrafter"/>
</dbReference>
<organism evidence="6 7">
    <name type="scientific">Haloplanus aerogenes</name>
    <dbReference type="NCBI Taxonomy" id="660522"/>
    <lineage>
        <taxon>Archaea</taxon>
        <taxon>Methanobacteriati</taxon>
        <taxon>Methanobacteriota</taxon>
        <taxon>Stenosarchaea group</taxon>
        <taxon>Halobacteria</taxon>
        <taxon>Halobacteriales</taxon>
        <taxon>Haloferacaceae</taxon>
        <taxon>Haloplanus</taxon>
    </lineage>
</organism>
<evidence type="ECO:0000313" key="6">
    <source>
        <dbReference type="EMBL" id="RMB25371.1"/>
    </source>
</evidence>
<dbReference type="AlphaFoldDB" id="A0A3M0DTR1"/>
<proteinExistence type="predicted"/>
<accession>A0A3M0DTR1</accession>
<dbReference type="GO" id="GO:0031405">
    <property type="term" value="F:lipoic acid binding"/>
    <property type="evidence" value="ECO:0007669"/>
    <property type="project" value="TreeGrafter"/>
</dbReference>
<evidence type="ECO:0000313" key="7">
    <source>
        <dbReference type="Proteomes" id="UP000277326"/>
    </source>
</evidence>
<dbReference type="PANTHER" id="PTHR43178:SF12">
    <property type="entry name" value="DIHYDROLIPOAMIDE ACETYLTRANSFERASE COMPONENT OF PYRUVATE DEHYDROGENASE COMPLEX"/>
    <property type="match status" value="1"/>
</dbReference>
<evidence type="ECO:0000256" key="1">
    <source>
        <dbReference type="ARBA" id="ARBA00001938"/>
    </source>
</evidence>
<keyword evidence="2 6" id="KW-0808">Transferase</keyword>
<evidence type="ECO:0000256" key="2">
    <source>
        <dbReference type="ARBA" id="ARBA00022679"/>
    </source>
</evidence>
<name>A0A3M0DTR1_9EURY</name>
<dbReference type="EMBL" id="REFS01000001">
    <property type="protein sequence ID" value="RMB25371.1"/>
    <property type="molecule type" value="Genomic_DNA"/>
</dbReference>
<dbReference type="PANTHER" id="PTHR43178">
    <property type="entry name" value="DIHYDROLIPOAMIDE ACETYLTRANSFERASE COMPONENT OF PYRUVATE DEHYDROGENASE COMPLEX"/>
    <property type="match status" value="1"/>
</dbReference>
<dbReference type="InterPro" id="IPR023213">
    <property type="entry name" value="CAT-like_dom_sf"/>
</dbReference>
<reference evidence="6 7" key="1">
    <citation type="journal article" date="2015" name="Stand. Genomic Sci.">
        <title>Genomic Encyclopedia of Bacterial and Archaeal Type Strains, Phase III: the genomes of soil and plant-associated and newly described type strains.</title>
        <authorList>
            <person name="Whitman W.B."/>
            <person name="Woyke T."/>
            <person name="Klenk H.P."/>
            <person name="Zhou Y."/>
            <person name="Lilburn T.G."/>
            <person name="Beck B.J."/>
            <person name="De Vos P."/>
            <person name="Vandamme P."/>
            <person name="Eisen J.A."/>
            <person name="Garrity G."/>
            <person name="Hugenholtz P."/>
            <person name="Kyrpides N.C."/>
        </authorList>
    </citation>
    <scope>NUCLEOTIDE SEQUENCE [LARGE SCALE GENOMIC DNA]</scope>
    <source>
        <strain evidence="6 7">CGMCC 1.10124</strain>
    </source>
</reference>
<dbReference type="Pfam" id="PF00198">
    <property type="entry name" value="2-oxoacid_dh"/>
    <property type="match status" value="1"/>
</dbReference>
<dbReference type="GO" id="GO:0005737">
    <property type="term" value="C:cytoplasm"/>
    <property type="evidence" value="ECO:0007669"/>
    <property type="project" value="TreeGrafter"/>
</dbReference>
<comment type="caution">
    <text evidence="6">The sequence shown here is derived from an EMBL/GenBank/DDBJ whole genome shotgun (WGS) entry which is preliminary data.</text>
</comment>
<keyword evidence="6" id="KW-0670">Pyruvate</keyword>
<keyword evidence="3" id="KW-0012">Acyltransferase</keyword>
<dbReference type="Gene3D" id="3.30.559.10">
    <property type="entry name" value="Chloramphenicol acetyltransferase-like domain"/>
    <property type="match status" value="1"/>
</dbReference>
<feature type="region of interest" description="Disordered" evidence="4">
    <location>
        <begin position="1"/>
        <end position="26"/>
    </location>
</feature>